<evidence type="ECO:0000256" key="2">
    <source>
        <dbReference type="ARBA" id="ARBA00022771"/>
    </source>
</evidence>
<evidence type="ECO:0000256" key="1">
    <source>
        <dbReference type="ARBA" id="ARBA00022723"/>
    </source>
</evidence>
<reference evidence="4 5" key="1">
    <citation type="journal article" date="2015" name="Sci. Rep.">
        <title>Genome of the facultative scuticociliatosis pathogen Pseudocohnilembus persalinus provides insight into its virulence through horizontal gene transfer.</title>
        <authorList>
            <person name="Xiong J."/>
            <person name="Wang G."/>
            <person name="Cheng J."/>
            <person name="Tian M."/>
            <person name="Pan X."/>
            <person name="Warren A."/>
            <person name="Jiang C."/>
            <person name="Yuan D."/>
            <person name="Miao W."/>
        </authorList>
    </citation>
    <scope>NUCLEOTIDE SEQUENCE [LARGE SCALE GENOMIC DNA]</scope>
    <source>
        <strain evidence="4">36N120E</strain>
    </source>
</reference>
<dbReference type="Gene3D" id="3.30.60.90">
    <property type="match status" value="1"/>
</dbReference>
<evidence type="ECO:0000256" key="3">
    <source>
        <dbReference type="ARBA" id="ARBA00022833"/>
    </source>
</evidence>
<keyword evidence="5" id="KW-1185">Reference proteome</keyword>
<dbReference type="InParanoid" id="A0A0V0QDH0"/>
<keyword evidence="3" id="KW-0862">Zinc</keyword>
<accession>A0A0V0QDH0</accession>
<keyword evidence="1" id="KW-0479">Metal-binding</keyword>
<dbReference type="GO" id="GO:0008270">
    <property type="term" value="F:zinc ion binding"/>
    <property type="evidence" value="ECO:0007669"/>
    <property type="project" value="UniProtKB-KW"/>
</dbReference>
<dbReference type="InterPro" id="IPR043145">
    <property type="entry name" value="Znf_ZZ_sf"/>
</dbReference>
<proteinExistence type="predicted"/>
<dbReference type="Proteomes" id="UP000054937">
    <property type="component" value="Unassembled WGS sequence"/>
</dbReference>
<name>A0A0V0QDH0_PSEPJ</name>
<evidence type="ECO:0000313" key="5">
    <source>
        <dbReference type="Proteomes" id="UP000054937"/>
    </source>
</evidence>
<dbReference type="OrthoDB" id="313562at2759"/>
<evidence type="ECO:0000313" key="4">
    <source>
        <dbReference type="EMBL" id="KRX00235.1"/>
    </source>
</evidence>
<organism evidence="4 5">
    <name type="scientific">Pseudocohnilembus persalinus</name>
    <name type="common">Ciliate</name>
    <dbReference type="NCBI Taxonomy" id="266149"/>
    <lineage>
        <taxon>Eukaryota</taxon>
        <taxon>Sar</taxon>
        <taxon>Alveolata</taxon>
        <taxon>Ciliophora</taxon>
        <taxon>Intramacronucleata</taxon>
        <taxon>Oligohymenophorea</taxon>
        <taxon>Scuticociliatia</taxon>
        <taxon>Philasterida</taxon>
        <taxon>Pseudocohnilembidae</taxon>
        <taxon>Pseudocohnilembus</taxon>
    </lineage>
</organism>
<dbReference type="SUPFAM" id="SSF57850">
    <property type="entry name" value="RING/U-box"/>
    <property type="match status" value="1"/>
</dbReference>
<dbReference type="EMBL" id="LDAU01000194">
    <property type="protein sequence ID" value="KRX00235.1"/>
    <property type="molecule type" value="Genomic_DNA"/>
</dbReference>
<gene>
    <name evidence="4" type="ORF">PPERSA_10734</name>
</gene>
<dbReference type="AlphaFoldDB" id="A0A0V0QDH0"/>
<keyword evidence="2" id="KW-0863">Zinc-finger</keyword>
<protein>
    <submittedName>
        <fullName evidence="4">Uncharacterized protein</fullName>
    </submittedName>
</protein>
<comment type="caution">
    <text evidence="4">The sequence shown here is derived from an EMBL/GenBank/DDBJ whole genome shotgun (WGS) entry which is preliminary data.</text>
</comment>
<sequence>MQYKDVKLTFDQFQDLLKMIKKSQSFLNLQTEKSFYSQNQESQPIQISIHMQKKHIEPINIDENELKRSQNFQQNLQNQKCRQCRIKIRGIIFNCTLCDNYFLCEICESKSDHPHPFIKHKLNYLPNIIESEEEEDHEDIDEKQNNCQQQKNYSIQLKTDQLQTQDLIDNKKEKTNQIIQNSYSLLYIISLSAILRLKHRIPLEL</sequence>